<dbReference type="Proteomes" id="UP000515163">
    <property type="component" value="Unplaced"/>
</dbReference>
<dbReference type="GeneID" id="116290092"/>
<proteinExistence type="inferred from homology"/>
<dbReference type="RefSeq" id="XP_031552934.1">
    <property type="nucleotide sequence ID" value="XM_031697074.1"/>
</dbReference>
<evidence type="ECO:0000313" key="6">
    <source>
        <dbReference type="RefSeq" id="XP_031552934.1"/>
    </source>
</evidence>
<evidence type="ECO:0000256" key="1">
    <source>
        <dbReference type="ARBA" id="ARBA00005702"/>
    </source>
</evidence>
<dbReference type="AlphaFoldDB" id="A0A6P8H936"/>
<reference evidence="6" key="1">
    <citation type="submission" date="2025-08" db="UniProtKB">
        <authorList>
            <consortium name="RefSeq"/>
        </authorList>
    </citation>
    <scope>IDENTIFICATION</scope>
    <source>
        <tissue evidence="6">Tentacle</tissue>
    </source>
</reference>
<keyword evidence="5" id="KW-1185">Reference proteome</keyword>
<dbReference type="Pfam" id="PF04201">
    <property type="entry name" value="TPD52"/>
    <property type="match status" value="1"/>
</dbReference>
<dbReference type="PANTHER" id="PTHR19307">
    <property type="entry name" value="TUMOR PROTEIN D52"/>
    <property type="match status" value="1"/>
</dbReference>
<evidence type="ECO:0000256" key="2">
    <source>
        <dbReference type="ARBA" id="ARBA00023054"/>
    </source>
</evidence>
<keyword evidence="2 3" id="KW-0175">Coiled coil</keyword>
<dbReference type="PANTHER" id="PTHR19307:SF14">
    <property type="entry name" value="TUMOR PROTEIN D52"/>
    <property type="match status" value="1"/>
</dbReference>
<comment type="similarity">
    <text evidence="1">Belongs to the TPD52 family.</text>
</comment>
<dbReference type="OrthoDB" id="10000687at2759"/>
<dbReference type="FunCoup" id="A0A6P8H936">
    <property type="interactions" value="2544"/>
</dbReference>
<name>A0A6P8H936_ACTTE</name>
<sequence>MAAVNGEGKFVEKVEIKENQNDSDQTEISLSPDLAAEEAKREEIRAKIRSIEEEVVTLRQALERKENQLADLKKELGITAWSQLREGLSNTYTGVQQSQIYQKTSESLKNVNEKITHSEAYNKLSQGASATKGALVDAGGKTVNAVKSAGTAASKKLGEIRESSSFQSFESKVLAASATIKEKVGGQKQSSFDEVLQSTTQAQASEDQSAKPIHPVI</sequence>
<gene>
    <name evidence="6" type="primary">LOC116290092</name>
</gene>
<organism evidence="5 6">
    <name type="scientific">Actinia tenebrosa</name>
    <name type="common">Australian red waratah sea anemone</name>
    <dbReference type="NCBI Taxonomy" id="6105"/>
    <lineage>
        <taxon>Eukaryota</taxon>
        <taxon>Metazoa</taxon>
        <taxon>Cnidaria</taxon>
        <taxon>Anthozoa</taxon>
        <taxon>Hexacorallia</taxon>
        <taxon>Actiniaria</taxon>
        <taxon>Actiniidae</taxon>
        <taxon>Actinia</taxon>
    </lineage>
</organism>
<evidence type="ECO:0000256" key="4">
    <source>
        <dbReference type="SAM" id="MobiDB-lite"/>
    </source>
</evidence>
<accession>A0A6P8H936</accession>
<dbReference type="InParanoid" id="A0A6P8H936"/>
<feature type="compositionally biased region" description="Polar residues" evidence="4">
    <location>
        <begin position="187"/>
        <end position="207"/>
    </location>
</feature>
<feature type="coiled-coil region" evidence="3">
    <location>
        <begin position="34"/>
        <end position="75"/>
    </location>
</feature>
<evidence type="ECO:0000313" key="5">
    <source>
        <dbReference type="Proteomes" id="UP000515163"/>
    </source>
</evidence>
<dbReference type="GO" id="GO:0005737">
    <property type="term" value="C:cytoplasm"/>
    <property type="evidence" value="ECO:0007669"/>
    <property type="project" value="TreeGrafter"/>
</dbReference>
<protein>
    <submittedName>
        <fullName evidence="6">Tumor protein D54-like isoform X1</fullName>
    </submittedName>
</protein>
<dbReference type="KEGG" id="aten:116290092"/>
<evidence type="ECO:0000256" key="3">
    <source>
        <dbReference type="SAM" id="Coils"/>
    </source>
</evidence>
<feature type="region of interest" description="Disordered" evidence="4">
    <location>
        <begin position="184"/>
        <end position="217"/>
    </location>
</feature>
<dbReference type="InterPro" id="IPR007327">
    <property type="entry name" value="TPD52"/>
</dbReference>